<sequence>MKINELVIPESAACSAALEVATAYCSPALLNHSIRAYLWAAAHAKESGIAFDAELLYVSALLHDLGLVKEFDSHTVPFEEAGGHVAWVFGAAAGWPVERRARASEVIVRHMGDGADVAEDPESHLLEYSTSVDISGRGADALPAEIRAEVLARYPRLGLAEEFTACFRSQAERKPDSAAAAAMRGNIAVRIAANPLDA</sequence>
<dbReference type="InterPro" id="IPR006674">
    <property type="entry name" value="HD_domain"/>
</dbReference>
<name>A0A7W7LI22_STRNE</name>
<organism evidence="2 3">
    <name type="scientific">Streptomyces netropsis</name>
    <name type="common">Streptoverticillium netropsis</name>
    <dbReference type="NCBI Taxonomy" id="55404"/>
    <lineage>
        <taxon>Bacteria</taxon>
        <taxon>Bacillati</taxon>
        <taxon>Actinomycetota</taxon>
        <taxon>Actinomycetes</taxon>
        <taxon>Kitasatosporales</taxon>
        <taxon>Streptomycetaceae</taxon>
        <taxon>Streptomyces</taxon>
    </lineage>
</organism>
<proteinExistence type="predicted"/>
<keyword evidence="3" id="KW-1185">Reference proteome</keyword>
<protein>
    <submittedName>
        <fullName evidence="2">HD superfamily phosphodiesterase</fullName>
    </submittedName>
</protein>
<accession>A0A7W7LI22</accession>
<evidence type="ECO:0000313" key="3">
    <source>
        <dbReference type="Proteomes" id="UP000556436"/>
    </source>
</evidence>
<gene>
    <name evidence="2" type="ORF">FHS38_006722</name>
</gene>
<evidence type="ECO:0000259" key="1">
    <source>
        <dbReference type="SMART" id="SM00471"/>
    </source>
</evidence>
<dbReference type="Proteomes" id="UP000556436">
    <property type="component" value="Unassembled WGS sequence"/>
</dbReference>
<dbReference type="Pfam" id="PF01966">
    <property type="entry name" value="HD"/>
    <property type="match status" value="1"/>
</dbReference>
<dbReference type="EMBL" id="JACHJG010000022">
    <property type="protein sequence ID" value="MBB4890633.1"/>
    <property type="molecule type" value="Genomic_DNA"/>
</dbReference>
<dbReference type="InterPro" id="IPR003607">
    <property type="entry name" value="HD/PDEase_dom"/>
</dbReference>
<dbReference type="CDD" id="cd00077">
    <property type="entry name" value="HDc"/>
    <property type="match status" value="1"/>
</dbReference>
<evidence type="ECO:0000313" key="2">
    <source>
        <dbReference type="EMBL" id="MBB4890633.1"/>
    </source>
</evidence>
<feature type="domain" description="HD/PDEase" evidence="1">
    <location>
        <begin position="25"/>
        <end position="101"/>
    </location>
</feature>
<comment type="caution">
    <text evidence="2">The sequence shown here is derived from an EMBL/GenBank/DDBJ whole genome shotgun (WGS) entry which is preliminary data.</text>
</comment>
<reference evidence="2 3" key="1">
    <citation type="submission" date="2020-08" db="EMBL/GenBank/DDBJ databases">
        <title>Genomic Encyclopedia of Type Strains, Phase III (KMG-III): the genomes of soil and plant-associated and newly described type strains.</title>
        <authorList>
            <person name="Whitman W."/>
        </authorList>
    </citation>
    <scope>NUCLEOTIDE SEQUENCE [LARGE SCALE GENOMIC DNA]</scope>
    <source>
        <strain evidence="2 3">CECT 3265</strain>
    </source>
</reference>
<dbReference type="SMART" id="SM00471">
    <property type="entry name" value="HDc"/>
    <property type="match status" value="1"/>
</dbReference>
<dbReference type="Gene3D" id="1.10.3210.10">
    <property type="entry name" value="Hypothetical protein af1432"/>
    <property type="match status" value="1"/>
</dbReference>
<dbReference type="SUPFAM" id="SSF109604">
    <property type="entry name" value="HD-domain/PDEase-like"/>
    <property type="match status" value="1"/>
</dbReference>
<dbReference type="PANTHER" id="PTHR35569">
    <property type="entry name" value="CYANAMIDE HYDRATASE DDI2-RELATED"/>
    <property type="match status" value="1"/>
</dbReference>
<dbReference type="RefSeq" id="WP_184739974.1">
    <property type="nucleotide sequence ID" value="NZ_BMRW01000021.1"/>
</dbReference>
<dbReference type="PANTHER" id="PTHR35569:SF1">
    <property type="entry name" value="CYANAMIDE HYDRATASE DDI2-RELATED"/>
    <property type="match status" value="1"/>
</dbReference>
<dbReference type="AlphaFoldDB" id="A0A7W7LI22"/>